<dbReference type="RefSeq" id="WP_281534065.1">
    <property type="nucleotide sequence ID" value="NZ_CP075584.1"/>
</dbReference>
<evidence type="ECO:0000313" key="3">
    <source>
        <dbReference type="EMBL" id="WBM79481.1"/>
    </source>
</evidence>
<feature type="signal peptide" evidence="2">
    <location>
        <begin position="1"/>
        <end position="33"/>
    </location>
</feature>
<organism evidence="3 4">
    <name type="scientific">Cryobacterium breve</name>
    <dbReference type="NCBI Taxonomy" id="1259258"/>
    <lineage>
        <taxon>Bacteria</taxon>
        <taxon>Bacillati</taxon>
        <taxon>Actinomycetota</taxon>
        <taxon>Actinomycetes</taxon>
        <taxon>Micrococcales</taxon>
        <taxon>Microbacteriaceae</taxon>
        <taxon>Cryobacterium</taxon>
    </lineage>
</organism>
<gene>
    <name evidence="3" type="ORF">KIV56_14225</name>
</gene>
<accession>A0ABY7NAH7</accession>
<feature type="region of interest" description="Disordered" evidence="1">
    <location>
        <begin position="33"/>
        <end position="69"/>
    </location>
</feature>
<name>A0ABY7NAH7_9MICO</name>
<dbReference type="EMBL" id="CP075584">
    <property type="protein sequence ID" value="WBM79481.1"/>
    <property type="molecule type" value="Genomic_DNA"/>
</dbReference>
<feature type="region of interest" description="Disordered" evidence="1">
    <location>
        <begin position="81"/>
        <end position="100"/>
    </location>
</feature>
<feature type="chain" id="PRO_5046447905" evidence="2">
    <location>
        <begin position="34"/>
        <end position="240"/>
    </location>
</feature>
<feature type="compositionally biased region" description="Low complexity" evidence="1">
    <location>
        <begin position="33"/>
        <end position="51"/>
    </location>
</feature>
<keyword evidence="4" id="KW-1185">Reference proteome</keyword>
<keyword evidence="2" id="KW-0732">Signal</keyword>
<dbReference type="Proteomes" id="UP001212421">
    <property type="component" value="Chromosome"/>
</dbReference>
<proteinExistence type="predicted"/>
<reference evidence="3 4" key="1">
    <citation type="submission" date="2021-05" db="EMBL/GenBank/DDBJ databases">
        <authorList>
            <person name="Kumar R."/>
            <person name="Kumar A."/>
            <person name="Mukhia S."/>
        </authorList>
    </citation>
    <scope>NUCLEOTIDE SEQUENCE [LARGE SCALE GENOMIC DNA]</scope>
    <source>
        <strain evidence="3 4">ERMR7:08</strain>
    </source>
</reference>
<sequence>MGNGSAGMKTIIRTATFLIGGLLLAGCAGGTPAAVPSAVSSHPSASSTGTPRPDLAASPQVTTAPHTSAPEAVTAGEAITSPPALETPPVGESEPANDPNATHVYTYQIASDGLALTDVAWFRDGDSPGWRSGDALGQLMPHDGSPWTVTATVRGPIPYGSLVAYVMLDGTQTHSSLHGPCGRHCACHRFELRPRSTGGTVLHPAARTLTFRPSASGTGPFRRASGATDARVRLSCARVD</sequence>
<evidence type="ECO:0000256" key="2">
    <source>
        <dbReference type="SAM" id="SignalP"/>
    </source>
</evidence>
<evidence type="ECO:0000313" key="4">
    <source>
        <dbReference type="Proteomes" id="UP001212421"/>
    </source>
</evidence>
<protein>
    <submittedName>
        <fullName evidence="3">Uncharacterized protein</fullName>
    </submittedName>
</protein>
<evidence type="ECO:0000256" key="1">
    <source>
        <dbReference type="SAM" id="MobiDB-lite"/>
    </source>
</evidence>